<dbReference type="Proteomes" id="UP000233293">
    <property type="component" value="Unassembled WGS sequence"/>
</dbReference>
<dbReference type="InterPro" id="IPR052172">
    <property type="entry name" value="UxaA_altronate/galactarate_dh"/>
</dbReference>
<evidence type="ECO:0000259" key="3">
    <source>
        <dbReference type="Pfam" id="PF04295"/>
    </source>
</evidence>
<evidence type="ECO:0000313" key="5">
    <source>
        <dbReference type="EMBL" id="PKU26180.1"/>
    </source>
</evidence>
<keyword evidence="2" id="KW-0456">Lyase</keyword>
<reference evidence="6" key="1">
    <citation type="submission" date="2017-12" db="EMBL/GenBank/DDBJ databases">
        <title>Draft genome sequence of Telmatospirillum siberiense 26-4b1T, an acidotolerant peatland alphaproteobacterium potentially involved in sulfur cycling.</title>
        <authorList>
            <person name="Hausmann B."/>
            <person name="Pjevac P."/>
            <person name="Schreck K."/>
            <person name="Herbold C.W."/>
            <person name="Daims H."/>
            <person name="Wagner M."/>
            <person name="Pester M."/>
            <person name="Loy A."/>
        </authorList>
    </citation>
    <scope>NUCLEOTIDE SEQUENCE [LARGE SCALE GENOMIC DNA]</scope>
    <source>
        <strain evidence="6">26-4b1</strain>
    </source>
</reference>
<evidence type="ECO:0000259" key="4">
    <source>
        <dbReference type="Pfam" id="PF20629"/>
    </source>
</evidence>
<dbReference type="Pfam" id="PF04295">
    <property type="entry name" value="GD_AH_second"/>
    <property type="match status" value="1"/>
</dbReference>
<comment type="caution">
    <text evidence="5">The sequence shown here is derived from an EMBL/GenBank/DDBJ whole genome shotgun (WGS) entry which is preliminary data.</text>
</comment>
<feature type="domain" description="D-galactarate/Altronate dehydratase second" evidence="3">
    <location>
        <begin position="9"/>
        <end position="129"/>
    </location>
</feature>
<protein>
    <submittedName>
        <fullName evidence="5">D-galactarate dehydratase</fullName>
    </submittedName>
</protein>
<organism evidence="5 6">
    <name type="scientific">Telmatospirillum siberiense</name>
    <dbReference type="NCBI Taxonomy" id="382514"/>
    <lineage>
        <taxon>Bacteria</taxon>
        <taxon>Pseudomonadati</taxon>
        <taxon>Pseudomonadota</taxon>
        <taxon>Alphaproteobacteria</taxon>
        <taxon>Rhodospirillales</taxon>
        <taxon>Rhodospirillaceae</taxon>
        <taxon>Telmatospirillum</taxon>
    </lineage>
</organism>
<proteinExistence type="inferred from homology"/>
<dbReference type="Pfam" id="PF20629">
    <property type="entry name" value="GD_AH_C"/>
    <property type="match status" value="1"/>
</dbReference>
<dbReference type="EMBL" id="PIUM01000002">
    <property type="protein sequence ID" value="PKU26180.1"/>
    <property type="molecule type" value="Genomic_DNA"/>
</dbReference>
<sequence>MNDLPLWSGFQRADGRKGIRNLVLVVYTVECASHVAHAIAQGETDTHVIGFPGCYDNQYAIRLILSLARHPNVGAVLAVGLGCEYTQAEKIAGMTGKSGRPAAWFTIQENGGTRSSIEKGKRIVGDLRRRIERETPRVPMGLADLTVGCECGGSDGTSGLVGNPVVGAFFDRLVDAGGTAIFEEIVEMIGLKEIILDRAATPEAREQLESAYEKAVRYCRQVRQYSVSPGNFAGGLTTIEEKSMGAFAKSGSRPIQGVIKVGQRPPFPGLWIMDSVPDDHFMMFGYTNPNDTEGLMDLISGGSQLVLFVTGRGSVIGSPVSPLIKVTGNSRTFQRMAEDMDFDAGRVLAGELSLEAAADELGKLIAVTASGRPSKPEALGHREYFVMYKHQDTPTIEQGCRL</sequence>
<dbReference type="InterPro" id="IPR007392">
    <property type="entry name" value="GD_AH_second"/>
</dbReference>
<dbReference type="GO" id="GO:0019698">
    <property type="term" value="P:D-galacturonate catabolic process"/>
    <property type="evidence" value="ECO:0007669"/>
    <property type="project" value="TreeGrafter"/>
</dbReference>
<gene>
    <name evidence="5" type="ORF">CWS72_03385</name>
</gene>
<comment type="similarity">
    <text evidence="1">Belongs to the UxaA family.</text>
</comment>
<dbReference type="PANTHER" id="PTHR30536">
    <property type="entry name" value="ALTRONATE/GALACTARATE DEHYDRATASE"/>
    <property type="match status" value="1"/>
</dbReference>
<keyword evidence="6" id="KW-1185">Reference proteome</keyword>
<feature type="domain" description="D-galactarate/Altronate dehydratase C-terminal" evidence="4">
    <location>
        <begin position="143"/>
        <end position="389"/>
    </location>
</feature>
<accession>A0A2N3Q0J4</accession>
<dbReference type="AlphaFoldDB" id="A0A2N3Q0J4"/>
<dbReference type="GO" id="GO:0016829">
    <property type="term" value="F:lyase activity"/>
    <property type="evidence" value="ECO:0007669"/>
    <property type="project" value="UniProtKB-KW"/>
</dbReference>
<evidence type="ECO:0000313" key="6">
    <source>
        <dbReference type="Proteomes" id="UP000233293"/>
    </source>
</evidence>
<evidence type="ECO:0000256" key="2">
    <source>
        <dbReference type="ARBA" id="ARBA00023239"/>
    </source>
</evidence>
<dbReference type="RefSeq" id="WP_101249141.1">
    <property type="nucleotide sequence ID" value="NZ_PIUM01000002.1"/>
</dbReference>
<dbReference type="OrthoDB" id="9804574at2"/>
<name>A0A2N3Q0J4_9PROT</name>
<evidence type="ECO:0000256" key="1">
    <source>
        <dbReference type="ARBA" id="ARBA00010986"/>
    </source>
</evidence>
<dbReference type="PANTHER" id="PTHR30536:SF5">
    <property type="entry name" value="ALTRONATE DEHYDRATASE"/>
    <property type="match status" value="1"/>
</dbReference>
<dbReference type="InterPro" id="IPR048332">
    <property type="entry name" value="GD_AH_C"/>
</dbReference>